<comment type="caution">
    <text evidence="4">The sequence shown here is derived from an EMBL/GenBank/DDBJ whole genome shotgun (WGS) entry which is preliminary data.</text>
</comment>
<organism evidence="4 5">
    <name type="scientific">Inquilinus limosus</name>
    <dbReference type="NCBI Taxonomy" id="171674"/>
    <lineage>
        <taxon>Bacteria</taxon>
        <taxon>Pseudomonadati</taxon>
        <taxon>Pseudomonadota</taxon>
        <taxon>Alphaproteobacteria</taxon>
        <taxon>Rhodospirillales</taxon>
        <taxon>Rhodospirillaceae</taxon>
        <taxon>Inquilinus</taxon>
    </lineage>
</organism>
<dbReference type="PIRSF" id="PIRSF009467">
    <property type="entry name" value="Ureas_acces_UreF"/>
    <property type="match status" value="1"/>
</dbReference>
<comment type="function">
    <text evidence="3">Required for maturation of urease via the functional incorporation of the urease nickel metallocenter.</text>
</comment>
<dbReference type="PANTHER" id="PTHR33620:SF1">
    <property type="entry name" value="UREASE ACCESSORY PROTEIN F"/>
    <property type="match status" value="1"/>
</dbReference>
<keyword evidence="2 3" id="KW-0143">Chaperone</keyword>
<dbReference type="HAMAP" id="MF_01385">
    <property type="entry name" value="UreF"/>
    <property type="match status" value="1"/>
</dbReference>
<dbReference type="Proteomes" id="UP000700706">
    <property type="component" value="Unassembled WGS sequence"/>
</dbReference>
<accession>A0A952FGL3</accession>
<protein>
    <recommendedName>
        <fullName evidence="3">Urease accessory protein UreF</fullName>
    </recommendedName>
</protein>
<proteinExistence type="inferred from homology"/>
<keyword evidence="3" id="KW-0963">Cytoplasm</keyword>
<sequence>MAMARCMGIPMVEGPTADAALYRLMAWLSPSYPVGAFSHSSGLEWANEAGWVVDRPGLIAWIEDALAHGAGWNDAVLFVHAHRAAAFGDDDWLAEVADLAAALATSRERQVETLAQGTAFLTISRAAWPVPGLERLAARVGETVAYPVAVAACAAGHGIALTPSLTAFLHAVAANLVSAAQRLVPLGQTDGQRAIAALMPAVAEIAARAAALPDGDPFSQCGGLAVAADIASMQHETQYTRLFRT</sequence>
<evidence type="ECO:0000256" key="2">
    <source>
        <dbReference type="ARBA" id="ARBA00023186"/>
    </source>
</evidence>
<dbReference type="Pfam" id="PF01730">
    <property type="entry name" value="UreF"/>
    <property type="match status" value="1"/>
</dbReference>
<gene>
    <name evidence="3" type="primary">ureF</name>
    <name evidence="4" type="ORF">JF625_01535</name>
</gene>
<dbReference type="EMBL" id="JAEKLZ010000053">
    <property type="protein sequence ID" value="MBW8723827.1"/>
    <property type="molecule type" value="Genomic_DNA"/>
</dbReference>
<dbReference type="GO" id="GO:0016151">
    <property type="term" value="F:nickel cation binding"/>
    <property type="evidence" value="ECO:0007669"/>
    <property type="project" value="UniProtKB-UniRule"/>
</dbReference>
<comment type="similarity">
    <text evidence="3">Belongs to the UreF family.</text>
</comment>
<reference evidence="4" key="1">
    <citation type="submission" date="2020-06" db="EMBL/GenBank/DDBJ databases">
        <title>Stable isotope informed genome-resolved metagenomics uncovers potential trophic interactions in rhizosphere soil.</title>
        <authorList>
            <person name="Starr E.P."/>
            <person name="Shi S."/>
            <person name="Blazewicz S.J."/>
            <person name="Koch B.J."/>
            <person name="Probst A.J."/>
            <person name="Hungate B.A."/>
            <person name="Pett-Ridge J."/>
            <person name="Firestone M.K."/>
            <person name="Banfield J.F."/>
        </authorList>
    </citation>
    <scope>NUCLEOTIDE SEQUENCE</scope>
    <source>
        <strain evidence="4">YM_69_17</strain>
    </source>
</reference>
<dbReference type="PANTHER" id="PTHR33620">
    <property type="entry name" value="UREASE ACCESSORY PROTEIN F"/>
    <property type="match status" value="1"/>
</dbReference>
<dbReference type="InterPro" id="IPR038277">
    <property type="entry name" value="UreF_sf"/>
</dbReference>
<evidence type="ECO:0000313" key="4">
    <source>
        <dbReference type="EMBL" id="MBW8723827.1"/>
    </source>
</evidence>
<dbReference type="AlphaFoldDB" id="A0A952FGL3"/>
<dbReference type="GO" id="GO:0005737">
    <property type="term" value="C:cytoplasm"/>
    <property type="evidence" value="ECO:0007669"/>
    <property type="project" value="UniProtKB-SubCell"/>
</dbReference>
<name>A0A952FGL3_9PROT</name>
<dbReference type="InterPro" id="IPR002639">
    <property type="entry name" value="UreF"/>
</dbReference>
<evidence type="ECO:0000256" key="3">
    <source>
        <dbReference type="HAMAP-Rule" id="MF_01385"/>
    </source>
</evidence>
<evidence type="ECO:0000256" key="1">
    <source>
        <dbReference type="ARBA" id="ARBA00022988"/>
    </source>
</evidence>
<comment type="subcellular location">
    <subcellularLocation>
        <location evidence="3">Cytoplasm</location>
    </subcellularLocation>
</comment>
<dbReference type="Gene3D" id="1.10.4190.10">
    <property type="entry name" value="Urease accessory protein UreF"/>
    <property type="match status" value="1"/>
</dbReference>
<keyword evidence="1 3" id="KW-0996">Nickel insertion</keyword>
<evidence type="ECO:0000313" key="5">
    <source>
        <dbReference type="Proteomes" id="UP000700706"/>
    </source>
</evidence>
<comment type="subunit">
    <text evidence="3">UreD, UreF and UreG form a complex that acts as a GTP-hydrolysis-dependent molecular chaperone, activating the urease apoprotein by helping to assemble the nickel containing metallocenter of UreC. The UreE protein probably delivers the nickel.</text>
</comment>